<evidence type="ECO:0000256" key="2">
    <source>
        <dbReference type="ARBA" id="ARBA00023150"/>
    </source>
</evidence>
<keyword evidence="1" id="KW-0963">Cytoplasm</keyword>
<dbReference type="EMBL" id="CAEZWM010000203">
    <property type="protein sequence ID" value="CAB4668862.1"/>
    <property type="molecule type" value="Genomic_DNA"/>
</dbReference>
<dbReference type="Gene3D" id="3.40.140.10">
    <property type="entry name" value="Cytidine Deaminase, domain 2"/>
    <property type="match status" value="1"/>
</dbReference>
<dbReference type="GO" id="GO:0016783">
    <property type="term" value="F:sulfurtransferase activity"/>
    <property type="evidence" value="ECO:0007669"/>
    <property type="project" value="InterPro"/>
</dbReference>
<dbReference type="PANTHER" id="PTHR30592:SF1">
    <property type="entry name" value="SULFUR CARRIER PROTEIN FDHD"/>
    <property type="match status" value="1"/>
</dbReference>
<evidence type="ECO:0000256" key="1">
    <source>
        <dbReference type="ARBA" id="ARBA00022490"/>
    </source>
</evidence>
<gene>
    <name evidence="3" type="ORF">UFOPK2242_01346</name>
</gene>
<dbReference type="NCBIfam" id="TIGR00129">
    <property type="entry name" value="fdhD_narQ"/>
    <property type="match status" value="1"/>
</dbReference>
<organism evidence="3">
    <name type="scientific">freshwater metagenome</name>
    <dbReference type="NCBI Taxonomy" id="449393"/>
    <lineage>
        <taxon>unclassified sequences</taxon>
        <taxon>metagenomes</taxon>
        <taxon>ecological metagenomes</taxon>
    </lineage>
</organism>
<dbReference type="SUPFAM" id="SSF53927">
    <property type="entry name" value="Cytidine deaminase-like"/>
    <property type="match status" value="1"/>
</dbReference>
<accession>A0A6J6M4N7</accession>
<dbReference type="Gene3D" id="3.10.20.10">
    <property type="match status" value="1"/>
</dbReference>
<dbReference type="PIRSF" id="PIRSF015626">
    <property type="entry name" value="FdhD"/>
    <property type="match status" value="1"/>
</dbReference>
<evidence type="ECO:0000313" key="3">
    <source>
        <dbReference type="EMBL" id="CAB4668862.1"/>
    </source>
</evidence>
<dbReference type="Pfam" id="PF02634">
    <property type="entry name" value="FdhD-NarQ"/>
    <property type="match status" value="1"/>
</dbReference>
<dbReference type="GO" id="GO:0006777">
    <property type="term" value="P:Mo-molybdopterin cofactor biosynthetic process"/>
    <property type="evidence" value="ECO:0007669"/>
    <property type="project" value="UniProtKB-KW"/>
</dbReference>
<proteinExistence type="inferred from homology"/>
<keyword evidence="2" id="KW-0501">Molybdenum cofactor biosynthesis</keyword>
<reference evidence="3" key="1">
    <citation type="submission" date="2020-05" db="EMBL/GenBank/DDBJ databases">
        <authorList>
            <person name="Chiriac C."/>
            <person name="Salcher M."/>
            <person name="Ghai R."/>
            <person name="Kavagutti S V."/>
        </authorList>
    </citation>
    <scope>NUCLEOTIDE SEQUENCE</scope>
</reference>
<dbReference type="HAMAP" id="MF_00187">
    <property type="entry name" value="FdhD"/>
    <property type="match status" value="1"/>
</dbReference>
<protein>
    <submittedName>
        <fullName evidence="3">Unannotated protein</fullName>
    </submittedName>
</protein>
<dbReference type="InterPro" id="IPR003786">
    <property type="entry name" value="FdhD"/>
</dbReference>
<dbReference type="InterPro" id="IPR016193">
    <property type="entry name" value="Cytidine_deaminase-like"/>
</dbReference>
<dbReference type="NCBIfam" id="NF001943">
    <property type="entry name" value="PRK00724.1-2"/>
    <property type="match status" value="1"/>
</dbReference>
<dbReference type="AlphaFoldDB" id="A0A6J6M4N7"/>
<name>A0A6J6M4N7_9ZZZZ</name>
<dbReference type="PANTHER" id="PTHR30592">
    <property type="entry name" value="FORMATE DEHYDROGENASE"/>
    <property type="match status" value="1"/>
</dbReference>
<sequence length="276" mass="28947">MTSRRIVAPALVTVIENGELRETRDRLVIEEPLEIRAHGPGQAGQAVAITMRTPGNDFALAVGFLSSEGLLSASGGLESVAYCTEGSEEQQYNIVTVRTRLDFVPPQRERVFLSSSSCGICGKAALEDVVVSAERLAEGPTVTAATVLSLPGVLRGAQPIFDETGALHAAALFSADGELLVSREDVGRHNAVDKVIGERILDTSISLPAILAVSGRVSFEIMQKAAVAGIPVVVAISAPTSLAVEVAREMGQTLIGFVRDERATVYAGAERIVGGL</sequence>